<evidence type="ECO:0000313" key="1">
    <source>
        <dbReference type="EMBL" id="AYO42630.1"/>
    </source>
</evidence>
<dbReference type="PANTHER" id="PTHR10779">
    <property type="entry name" value="DYNEIN LIGHT CHAIN ROADBLOCK"/>
    <property type="match status" value="1"/>
</dbReference>
<dbReference type="AlphaFoldDB" id="A0A3G2S3W2"/>
<gene>
    <name evidence="1" type="primary">DYNLRB2</name>
    <name evidence="1" type="ORF">DNF11_1680</name>
</gene>
<dbReference type="SUPFAM" id="SSF103196">
    <property type="entry name" value="Roadblock/LC7 domain"/>
    <property type="match status" value="1"/>
</dbReference>
<dbReference type="VEuPathDB" id="FungiDB:DNF11_1680"/>
<dbReference type="OrthoDB" id="9985637at2759"/>
<dbReference type="Proteomes" id="UP000269793">
    <property type="component" value="Chromosome III"/>
</dbReference>
<proteinExistence type="predicted"/>
<accession>A0A3G2S3W2</accession>
<sequence>MIQSDEDSVPDEAAQVLAQLTKHEHVRGCVALTAADQRVIWSGGVTFASEAKLAQVVHFVRDTLAVVQRHMDILEPDDDLGLMRIRTGKYELLITPSKSYLLVVMQDPSL</sequence>
<keyword evidence="2" id="KW-1185">Reference proteome</keyword>
<organism evidence="1 2">
    <name type="scientific">Malassezia restricta (strain ATCC 96810 / NBRC 103918 / CBS 7877)</name>
    <name type="common">Seborrheic dermatitis infection agent</name>
    <dbReference type="NCBI Taxonomy" id="425264"/>
    <lineage>
        <taxon>Eukaryota</taxon>
        <taxon>Fungi</taxon>
        <taxon>Dikarya</taxon>
        <taxon>Basidiomycota</taxon>
        <taxon>Ustilaginomycotina</taxon>
        <taxon>Malasseziomycetes</taxon>
        <taxon>Malasseziales</taxon>
        <taxon>Malasseziaceae</taxon>
        <taxon>Malassezia</taxon>
    </lineage>
</organism>
<dbReference type="Gene3D" id="3.30.450.30">
    <property type="entry name" value="Dynein light chain 2a, cytoplasmic"/>
    <property type="match status" value="1"/>
</dbReference>
<name>A0A3G2S3W2_MALR7</name>
<reference evidence="1 2" key="1">
    <citation type="submission" date="2018-10" db="EMBL/GenBank/DDBJ databases">
        <title>Complete genome sequence of Malassezia restricta CBS 7877.</title>
        <authorList>
            <person name="Morand S.C."/>
            <person name="Bertignac M."/>
            <person name="Iltis A."/>
            <person name="Kolder I."/>
            <person name="Pirovano W."/>
            <person name="Jourdain R."/>
            <person name="Clavaud C."/>
        </authorList>
    </citation>
    <scope>NUCLEOTIDE SEQUENCE [LARGE SCALE GENOMIC DNA]</scope>
    <source>
        <strain evidence="1 2">CBS 7877</strain>
    </source>
</reference>
<protein>
    <submittedName>
        <fullName evidence="1">Dynein light chain roadblock-type 2</fullName>
    </submittedName>
</protein>
<evidence type="ECO:0000313" key="2">
    <source>
        <dbReference type="Proteomes" id="UP000269793"/>
    </source>
</evidence>
<dbReference type="STRING" id="425264.A0A3G2S3W2"/>
<dbReference type="EMBL" id="CP033150">
    <property type="protein sequence ID" value="AYO42630.1"/>
    <property type="molecule type" value="Genomic_DNA"/>
</dbReference>